<organism evidence="2 3">
    <name type="scientific">Acrobeloides nanus</name>
    <dbReference type="NCBI Taxonomy" id="290746"/>
    <lineage>
        <taxon>Eukaryota</taxon>
        <taxon>Metazoa</taxon>
        <taxon>Ecdysozoa</taxon>
        <taxon>Nematoda</taxon>
        <taxon>Chromadorea</taxon>
        <taxon>Rhabditida</taxon>
        <taxon>Tylenchina</taxon>
        <taxon>Cephalobomorpha</taxon>
        <taxon>Cephaloboidea</taxon>
        <taxon>Cephalobidae</taxon>
        <taxon>Acrobeloides</taxon>
    </lineage>
</organism>
<proteinExistence type="predicted"/>
<dbReference type="Gene3D" id="1.10.10.1450">
    <property type="match status" value="1"/>
</dbReference>
<sequence length="89" mass="10406">MSCSTSLIAKSKDQENARHAAVKIRAVYGKHAITDRDAHKWFKQFNEGNFDVEDRRHFNPGREENSEMKRSNNYWIRTFGKPNPISPKL</sequence>
<dbReference type="Pfam" id="PF17906">
    <property type="entry name" value="HTH_48"/>
    <property type="match status" value="1"/>
</dbReference>
<reference evidence="3" key="1">
    <citation type="submission" date="2022-11" db="UniProtKB">
        <authorList>
            <consortium name="WormBaseParasite"/>
        </authorList>
    </citation>
    <scope>IDENTIFICATION</scope>
</reference>
<dbReference type="Proteomes" id="UP000887540">
    <property type="component" value="Unplaced"/>
</dbReference>
<evidence type="ECO:0000259" key="1">
    <source>
        <dbReference type="Pfam" id="PF17906"/>
    </source>
</evidence>
<name>A0A914CN49_9BILA</name>
<protein>
    <submittedName>
        <fullName evidence="3">Mos1 transposase HTH domain-containing protein</fullName>
    </submittedName>
</protein>
<dbReference type="AlphaFoldDB" id="A0A914CN49"/>
<keyword evidence="2" id="KW-1185">Reference proteome</keyword>
<accession>A0A914CN49</accession>
<evidence type="ECO:0000313" key="2">
    <source>
        <dbReference type="Proteomes" id="UP000887540"/>
    </source>
</evidence>
<feature type="domain" description="Mos1 transposase HTH" evidence="1">
    <location>
        <begin position="15"/>
        <end position="49"/>
    </location>
</feature>
<dbReference type="WBParaSite" id="ACRNAN_scaffold12162.g29565.t1">
    <property type="protein sequence ID" value="ACRNAN_scaffold12162.g29565.t1"/>
    <property type="gene ID" value="ACRNAN_scaffold12162.g29565"/>
</dbReference>
<evidence type="ECO:0000313" key="3">
    <source>
        <dbReference type="WBParaSite" id="ACRNAN_scaffold12162.g29565.t1"/>
    </source>
</evidence>
<dbReference type="InterPro" id="IPR041426">
    <property type="entry name" value="Mos1_HTH"/>
</dbReference>